<dbReference type="Pfam" id="PF01590">
    <property type="entry name" value="GAF"/>
    <property type="match status" value="2"/>
</dbReference>
<feature type="region of interest" description="Disordered" evidence="1">
    <location>
        <begin position="58"/>
        <end position="90"/>
    </location>
</feature>
<dbReference type="CDD" id="cd18773">
    <property type="entry name" value="PDC1_HK_sensor"/>
    <property type="match status" value="1"/>
</dbReference>
<dbReference type="PANTHER" id="PTHR43102:SF2">
    <property type="entry name" value="GAF DOMAIN-CONTAINING PROTEIN"/>
    <property type="match status" value="1"/>
</dbReference>
<dbReference type="VEuPathDB" id="FungiDB:H257_02863"/>
<dbReference type="AlphaFoldDB" id="A0A397CLY8"/>
<evidence type="ECO:0000313" key="5">
    <source>
        <dbReference type="EMBL" id="RHZ18505.1"/>
    </source>
</evidence>
<feature type="domain" description="GAF" evidence="2">
    <location>
        <begin position="320"/>
        <end position="465"/>
    </location>
</feature>
<evidence type="ECO:0000256" key="1">
    <source>
        <dbReference type="SAM" id="MobiDB-lite"/>
    </source>
</evidence>
<evidence type="ECO:0000313" key="3">
    <source>
        <dbReference type="EMBL" id="RHY08777.1"/>
    </source>
</evidence>
<name>A0A397CLY8_APHAT</name>
<evidence type="ECO:0000313" key="6">
    <source>
        <dbReference type="Proteomes" id="UP000265427"/>
    </source>
</evidence>
<feature type="domain" description="GAF" evidence="2">
    <location>
        <begin position="117"/>
        <end position="261"/>
    </location>
</feature>
<protein>
    <recommendedName>
        <fullName evidence="2">GAF domain-containing protein</fullName>
    </recommendedName>
</protein>
<evidence type="ECO:0000313" key="7">
    <source>
        <dbReference type="Proteomes" id="UP000266643"/>
    </source>
</evidence>
<dbReference type="Proteomes" id="UP000286510">
    <property type="component" value="Unassembled WGS sequence"/>
</dbReference>
<dbReference type="Gene3D" id="3.30.450.40">
    <property type="match status" value="2"/>
</dbReference>
<evidence type="ECO:0000259" key="2">
    <source>
        <dbReference type="SMART" id="SM00065"/>
    </source>
</evidence>
<dbReference type="Proteomes" id="UP000265427">
    <property type="component" value="Unassembled WGS sequence"/>
</dbReference>
<evidence type="ECO:0000313" key="8">
    <source>
        <dbReference type="Proteomes" id="UP000286510"/>
    </source>
</evidence>
<dbReference type="EMBL" id="QUTF01013316">
    <property type="protein sequence ID" value="RHZ18505.1"/>
    <property type="molecule type" value="Genomic_DNA"/>
</dbReference>
<dbReference type="InterPro" id="IPR029016">
    <property type="entry name" value="GAF-like_dom_sf"/>
</dbReference>
<dbReference type="EMBL" id="QUSZ01005656">
    <property type="protein sequence ID" value="RHY08777.1"/>
    <property type="molecule type" value="Genomic_DNA"/>
</dbReference>
<accession>A0A397CLY8</accession>
<dbReference type="Proteomes" id="UP000266643">
    <property type="component" value="Unassembled WGS sequence"/>
</dbReference>
<dbReference type="InterPro" id="IPR003018">
    <property type="entry name" value="GAF"/>
</dbReference>
<sequence length="518" mass="57454">MSTILHGNQRSVSHNMAQQRRSISYTRRSLRDHHHHDNLSSSPGSPFKAFFASQEFSADDYPSPDPQLAPPNHDDPPPPRGPRLTHSSTNSWPYPWEAPPVLPHEAERLNVLDSYEVLDTTPEHVFDMLCAMVVKALKVPIGGISFLDKSRQWCKSSIGLKQTVIPRNVAFCAHTIASPSPLVVLDASLDKRFYMNPLVTGPANLQFYAGAPLVNPAGFVLGTVFVYGHNAEEAVDVAILVKIAKMAMNHLEDRRRAAVSEVRGAPPPHRHLRQPSSIHQYQPFNHHTVHHESGVPPPPHALPLNPRQEALRTLDILDMPSELVFDRISGLASTLMQCPIAGVSLLDEDKQWFKASHVGDDDTVDLADVAEFCVHVVASTRPLVVLNAADDARFRKHPLVKRRTNPVRFVAAVPVVTADGHVIGTVFVMDTVVRQAGHVDLRSLQRLAKVAMLHLSQRITYAVTPIVDYSSFLDERAHVYDPNDVAALQSSATAGSRKQPGGFQRLRTRFLSRFFGRQ</sequence>
<organism evidence="4 7">
    <name type="scientific">Aphanomyces astaci</name>
    <name type="common">Crayfish plague agent</name>
    <dbReference type="NCBI Taxonomy" id="112090"/>
    <lineage>
        <taxon>Eukaryota</taxon>
        <taxon>Sar</taxon>
        <taxon>Stramenopiles</taxon>
        <taxon>Oomycota</taxon>
        <taxon>Saprolegniomycetes</taxon>
        <taxon>Saprolegniales</taxon>
        <taxon>Verrucalvaceae</taxon>
        <taxon>Aphanomyces</taxon>
    </lineage>
</organism>
<gene>
    <name evidence="5" type="ORF">DYB26_004845</name>
    <name evidence="4" type="ORF">DYB30_004356</name>
    <name evidence="3" type="ORF">DYB36_000848</name>
</gene>
<dbReference type="SUPFAM" id="SSF55781">
    <property type="entry name" value="GAF domain-like"/>
    <property type="match status" value="2"/>
</dbReference>
<dbReference type="PANTHER" id="PTHR43102">
    <property type="entry name" value="SLR1143 PROTEIN"/>
    <property type="match status" value="1"/>
</dbReference>
<comment type="caution">
    <text evidence="4">The sequence shown here is derived from an EMBL/GenBank/DDBJ whole genome shotgun (WGS) entry which is preliminary data.</text>
</comment>
<dbReference type="EMBL" id="QUTD01008641">
    <property type="protein sequence ID" value="RHY45441.1"/>
    <property type="molecule type" value="Genomic_DNA"/>
</dbReference>
<dbReference type="SMART" id="SM00065">
    <property type="entry name" value="GAF"/>
    <property type="match status" value="2"/>
</dbReference>
<feature type="region of interest" description="Disordered" evidence="1">
    <location>
        <begin position="1"/>
        <end position="21"/>
    </location>
</feature>
<reference evidence="6 7" key="1">
    <citation type="submission" date="2018-08" db="EMBL/GenBank/DDBJ databases">
        <title>Aphanomyces genome sequencing and annotation.</title>
        <authorList>
            <person name="Minardi D."/>
            <person name="Oidtmann B."/>
            <person name="Van Der Giezen M."/>
            <person name="Studholme D.J."/>
        </authorList>
    </citation>
    <scope>NUCLEOTIDE SEQUENCE [LARGE SCALE GENOMIC DNA]</scope>
    <source>
        <strain evidence="4 7">D2</strain>
        <strain evidence="5 8">FDL457</strain>
        <strain evidence="3 6">Kv</strain>
    </source>
</reference>
<proteinExistence type="predicted"/>
<evidence type="ECO:0000313" key="4">
    <source>
        <dbReference type="EMBL" id="RHY45441.1"/>
    </source>
</evidence>